<feature type="binding site" evidence="18">
    <location>
        <position position="353"/>
    </location>
    <ligand>
        <name>UDP-N-acetyl-alpha-D-glucosamine</name>
        <dbReference type="ChEBI" id="CHEBI:57705"/>
    </ligand>
</feature>
<comment type="similarity">
    <text evidence="3 18">In the N-terminal section; belongs to the N-acetylglucosamine-1-phosphate uridyltransferase family.</text>
</comment>
<feature type="binding site" evidence="18">
    <location>
        <position position="427"/>
    </location>
    <ligand>
        <name>acetyl-CoA</name>
        <dbReference type="ChEBI" id="CHEBI:57288"/>
    </ligand>
</feature>
<evidence type="ECO:0000256" key="9">
    <source>
        <dbReference type="ARBA" id="ARBA00022842"/>
    </source>
</evidence>
<dbReference type="Gene3D" id="2.160.10.10">
    <property type="entry name" value="Hexapeptide repeat proteins"/>
    <property type="match status" value="1"/>
</dbReference>
<evidence type="ECO:0000256" key="11">
    <source>
        <dbReference type="ARBA" id="ARBA00022984"/>
    </source>
</evidence>
<accession>A0ABT5YHV3</accession>
<feature type="binding site" evidence="18">
    <location>
        <begin position="104"/>
        <end position="106"/>
    </location>
    <ligand>
        <name>UDP-N-acetyl-alpha-D-glucosamine</name>
        <dbReference type="ChEBI" id="CHEBI:57705"/>
    </ligand>
</feature>
<protein>
    <recommendedName>
        <fullName evidence="18">Bifunctional protein GlmU</fullName>
    </recommendedName>
    <domain>
        <recommendedName>
            <fullName evidence="18">UDP-N-acetylglucosamine pyrophosphorylase</fullName>
            <ecNumber evidence="18">2.7.7.23</ecNumber>
        </recommendedName>
        <alternativeName>
            <fullName evidence="18">N-acetylglucosamine-1-phosphate uridyltransferase</fullName>
        </alternativeName>
    </domain>
    <domain>
        <recommendedName>
            <fullName evidence="18">Glucosamine-1-phosphate N-acetyltransferase</fullName>
            <ecNumber evidence="18">2.3.1.157</ecNumber>
        </recommendedName>
    </domain>
</protein>
<dbReference type="EC" id="2.3.1.157" evidence="18"/>
<keyword evidence="11 18" id="KW-0573">Peptidoglycan synthesis</keyword>
<evidence type="ECO:0000256" key="4">
    <source>
        <dbReference type="ARBA" id="ARBA00022490"/>
    </source>
</evidence>
<comment type="pathway">
    <text evidence="18">Nucleotide-sugar biosynthesis; UDP-N-acetyl-alpha-D-glucosamine biosynthesis; N-acetyl-alpha-D-glucosamine 1-phosphate from alpha-D-glucosamine 6-phosphate (route II): step 2/2.</text>
</comment>
<keyword evidence="4 18" id="KW-0963">Cytoplasm</keyword>
<evidence type="ECO:0000256" key="6">
    <source>
        <dbReference type="ARBA" id="ARBA00022695"/>
    </source>
</evidence>
<evidence type="ECO:0000256" key="5">
    <source>
        <dbReference type="ARBA" id="ARBA00022679"/>
    </source>
</evidence>
<comment type="subunit">
    <text evidence="18">Homotrimer.</text>
</comment>
<keyword evidence="6 18" id="KW-0548">Nucleotidyltransferase</keyword>
<dbReference type="InterPro" id="IPR005882">
    <property type="entry name" value="Bifunctional_GlmU"/>
</dbReference>
<dbReference type="NCBIfam" id="TIGR01173">
    <property type="entry name" value="glmU"/>
    <property type="match status" value="1"/>
</dbReference>
<dbReference type="InterPro" id="IPR018357">
    <property type="entry name" value="Hexapep_transf_CS"/>
</dbReference>
<comment type="cofactor">
    <cofactor evidence="18">
        <name>Mg(2+)</name>
        <dbReference type="ChEBI" id="CHEBI:18420"/>
    </cofactor>
    <text evidence="18">Binds 1 Mg(2+) ion per subunit.</text>
</comment>
<keyword evidence="22" id="KW-1185">Reference proteome</keyword>
<feature type="binding site" evidence="18">
    <location>
        <position position="73"/>
    </location>
    <ligand>
        <name>UDP-N-acetyl-alpha-D-glucosamine</name>
        <dbReference type="ChEBI" id="CHEBI:57705"/>
    </ligand>
</feature>
<feature type="compositionally biased region" description="Basic and acidic residues" evidence="19">
    <location>
        <begin position="436"/>
        <end position="451"/>
    </location>
</feature>
<feature type="active site" description="Proton acceptor" evidence="18">
    <location>
        <position position="350"/>
    </location>
</feature>
<evidence type="ECO:0000256" key="8">
    <source>
        <dbReference type="ARBA" id="ARBA00022737"/>
    </source>
</evidence>
<dbReference type="GO" id="GO:0003977">
    <property type="term" value="F:UDP-N-acetylglucosamine diphosphorylase activity"/>
    <property type="evidence" value="ECO:0007669"/>
    <property type="project" value="UniProtKB-EC"/>
</dbReference>
<evidence type="ECO:0000256" key="15">
    <source>
        <dbReference type="ARBA" id="ARBA00048247"/>
    </source>
</evidence>
<name>A0ABT5YHV3_9PROT</name>
<feature type="binding site" evidence="18">
    <location>
        <position position="367"/>
    </location>
    <ligand>
        <name>acetyl-CoA</name>
        <dbReference type="ChEBI" id="CHEBI:57288"/>
    </ligand>
</feature>
<keyword evidence="8 18" id="KW-0677">Repeat</keyword>
<evidence type="ECO:0000256" key="17">
    <source>
        <dbReference type="ARBA" id="ARBA00049628"/>
    </source>
</evidence>
<dbReference type="EMBL" id="JARHUD010000001">
    <property type="protein sequence ID" value="MDF2094406.1"/>
    <property type="molecule type" value="Genomic_DNA"/>
</dbReference>
<organism evidence="21 22">
    <name type="scientific">Aquibaculum arenosum</name>
    <dbReference type="NCBI Taxonomy" id="3032591"/>
    <lineage>
        <taxon>Bacteria</taxon>
        <taxon>Pseudomonadati</taxon>
        <taxon>Pseudomonadota</taxon>
        <taxon>Alphaproteobacteria</taxon>
        <taxon>Rhodospirillales</taxon>
        <taxon>Rhodovibrionaceae</taxon>
        <taxon>Aquibaculum</taxon>
    </lineage>
</organism>
<dbReference type="SUPFAM" id="SSF53448">
    <property type="entry name" value="Nucleotide-diphospho-sugar transferases"/>
    <property type="match status" value="1"/>
</dbReference>
<evidence type="ECO:0000256" key="14">
    <source>
        <dbReference type="ARBA" id="ARBA00023316"/>
    </source>
</evidence>
<evidence type="ECO:0000256" key="18">
    <source>
        <dbReference type="HAMAP-Rule" id="MF_01631"/>
    </source>
</evidence>
<keyword evidence="10 18" id="KW-0133">Cell shape</keyword>
<proteinExistence type="inferred from homology"/>
<dbReference type="PROSITE" id="PS00101">
    <property type="entry name" value="HEXAPEP_TRANSFERASES"/>
    <property type="match status" value="1"/>
</dbReference>
<keyword evidence="5 18" id="KW-0808">Transferase</keyword>
<feature type="region of interest" description="Pyrophosphorylase" evidence="18">
    <location>
        <begin position="1"/>
        <end position="233"/>
    </location>
</feature>
<evidence type="ECO:0000256" key="7">
    <source>
        <dbReference type="ARBA" id="ARBA00022723"/>
    </source>
</evidence>
<comment type="caution">
    <text evidence="18">Lacks conserved residue(s) required for the propagation of feature annotation.</text>
</comment>
<feature type="binding site" evidence="18">
    <location>
        <position position="144"/>
    </location>
    <ligand>
        <name>UDP-N-acetyl-alpha-D-glucosamine</name>
        <dbReference type="ChEBI" id="CHEBI:57705"/>
    </ligand>
</feature>
<feature type="region of interest" description="Disordered" evidence="19">
    <location>
        <begin position="427"/>
        <end position="451"/>
    </location>
</feature>
<keyword evidence="9 18" id="KW-0460">Magnesium</keyword>
<feature type="binding site" evidence="18">
    <location>
        <position position="231"/>
    </location>
    <ligand>
        <name>UDP-N-acetyl-alpha-D-glucosamine</name>
        <dbReference type="ChEBI" id="CHEBI:57705"/>
    </ligand>
</feature>
<dbReference type="InterPro" id="IPR050065">
    <property type="entry name" value="GlmU-like"/>
</dbReference>
<comment type="similarity">
    <text evidence="2 18">In the C-terminal section; belongs to the transferase hexapeptide repeat family.</text>
</comment>
<comment type="subcellular location">
    <subcellularLocation>
        <location evidence="1 18">Cytoplasm</location>
    </subcellularLocation>
</comment>
<evidence type="ECO:0000256" key="3">
    <source>
        <dbReference type="ARBA" id="ARBA00007947"/>
    </source>
</evidence>
<dbReference type="CDD" id="cd02540">
    <property type="entry name" value="GT2_GlmU_N_bac"/>
    <property type="match status" value="1"/>
</dbReference>
<dbReference type="HAMAP" id="MF_01631">
    <property type="entry name" value="GlmU"/>
    <property type="match status" value="1"/>
</dbReference>
<sequence>MSTALVVVVLAAGKGTRMRSSLPKVLHAVAGRPMVQHVLEAAAALEPAGSVVVIGPEGEAIAEAVRPYPVAVQREQLGTADALKAARDQALPLLGDGGDVLVLYGDGPLITPETLQRMRAARQQAPAPDFVWLGFRPPDPTGYGRMLLDEEQRLTAIVEEKDASEEERRVDLCWGGLLLGDGPALFRLLEQIDNNNAKGEYYLTSLVALAADEGLRAGVVECDAEEVRGVNSRAELAEAEAILQRRLRRRAMDAGVTLIAPETVQFCWDTELAPDVVVEPHVVFGPGVRVGVGAQILGFSHLEGALVEAGARIGPFARLRPGTRIGPEARVGNFVEIKATSLGAKAKANHLSYVGDAEVGAGANIGAGTITCNYDGVSKHRTVIGEGAFIGSNTALVAPVTIGPGAVIGAGSTLVEAVPEQALALARAPQTTKPEGATRLRERQKKQRTEE</sequence>
<evidence type="ECO:0000256" key="12">
    <source>
        <dbReference type="ARBA" id="ARBA00023268"/>
    </source>
</evidence>
<evidence type="ECO:0000256" key="13">
    <source>
        <dbReference type="ARBA" id="ARBA00023315"/>
    </source>
</evidence>
<feature type="region of interest" description="Linker" evidence="18">
    <location>
        <begin position="234"/>
        <end position="254"/>
    </location>
</feature>
<comment type="pathway">
    <text evidence="18">Bacterial outer membrane biogenesis; LPS lipid A biosynthesis.</text>
</comment>
<dbReference type="PANTHER" id="PTHR43584">
    <property type="entry name" value="NUCLEOTIDYL TRANSFERASE"/>
    <property type="match status" value="1"/>
</dbReference>
<feature type="binding site" evidence="18">
    <location>
        <position position="410"/>
    </location>
    <ligand>
        <name>acetyl-CoA</name>
        <dbReference type="ChEBI" id="CHEBI:57288"/>
    </ligand>
</feature>
<reference evidence="21 22" key="1">
    <citation type="submission" date="2023-03" db="EMBL/GenBank/DDBJ databases">
        <title>Fodinicurvata sp. CAU 1616 isolated from sea sendiment.</title>
        <authorList>
            <person name="Kim W."/>
        </authorList>
    </citation>
    <scope>NUCLEOTIDE SEQUENCE [LARGE SCALE GENOMIC DNA]</scope>
    <source>
        <strain evidence="21 22">CAU 1616</strain>
    </source>
</reference>
<dbReference type="InterPro" id="IPR025877">
    <property type="entry name" value="MobA-like_NTP_Trfase"/>
</dbReference>
<dbReference type="RefSeq" id="WP_275818885.1">
    <property type="nucleotide sequence ID" value="NZ_JARHUD010000001.1"/>
</dbReference>
<feature type="binding site" evidence="18">
    <location>
        <position position="364"/>
    </location>
    <ligand>
        <name>UDP-N-acetyl-alpha-D-glucosamine</name>
        <dbReference type="ChEBI" id="CHEBI:57705"/>
    </ligand>
</feature>
<comment type="function">
    <text evidence="17 18">Catalyzes the last two sequential reactions in the de novo biosynthetic pathway for UDP-N-acetylglucosamine (UDP-GlcNAc). The C-terminal domain catalyzes the transfer of acetyl group from acetyl coenzyme A to glucosamine-1-phosphate (GlcN-1-P) to produce N-acetylglucosamine-1-phosphate (GlcNAc-1-P), which is converted into UDP-GlcNAc by the transfer of uridine 5-monophosphate (from uridine 5-triphosphate), a reaction catalyzed by the N-terminal domain.</text>
</comment>
<feature type="binding site" evidence="18">
    <location>
        <position position="338"/>
    </location>
    <ligand>
        <name>UDP-N-acetyl-alpha-D-glucosamine</name>
        <dbReference type="ChEBI" id="CHEBI:57705"/>
    </ligand>
</feature>
<dbReference type="Proteomes" id="UP001215503">
    <property type="component" value="Unassembled WGS sequence"/>
</dbReference>
<evidence type="ECO:0000259" key="20">
    <source>
        <dbReference type="Pfam" id="PF12804"/>
    </source>
</evidence>
<keyword evidence="7 18" id="KW-0479">Metal-binding</keyword>
<feature type="region of interest" description="N-acetyltransferase" evidence="18">
    <location>
        <begin position="255"/>
        <end position="451"/>
    </location>
</feature>
<feature type="binding site" evidence="18">
    <location>
        <position position="159"/>
    </location>
    <ligand>
        <name>UDP-N-acetyl-alpha-D-glucosamine</name>
        <dbReference type="ChEBI" id="CHEBI:57705"/>
    </ligand>
</feature>
<gene>
    <name evidence="18 21" type="primary">glmU</name>
    <name evidence="21" type="ORF">P2G67_00285</name>
</gene>
<dbReference type="SUPFAM" id="SSF51161">
    <property type="entry name" value="Trimeric LpxA-like enzymes"/>
    <property type="match status" value="1"/>
</dbReference>
<evidence type="ECO:0000256" key="1">
    <source>
        <dbReference type="ARBA" id="ARBA00004496"/>
    </source>
</evidence>
<feature type="domain" description="MobA-like NTP transferase" evidence="20">
    <location>
        <begin position="7"/>
        <end position="156"/>
    </location>
</feature>
<dbReference type="Pfam" id="PF12804">
    <property type="entry name" value="NTP_transf_3"/>
    <property type="match status" value="1"/>
</dbReference>
<keyword evidence="13 18" id="KW-0012">Acyltransferase</keyword>
<dbReference type="CDD" id="cd03353">
    <property type="entry name" value="LbH_GlmU_C"/>
    <property type="match status" value="1"/>
</dbReference>
<dbReference type="NCBIfam" id="NF010933">
    <property type="entry name" value="PRK14353.1"/>
    <property type="match status" value="1"/>
</dbReference>
<evidence type="ECO:0000256" key="2">
    <source>
        <dbReference type="ARBA" id="ARBA00007707"/>
    </source>
</evidence>
<evidence type="ECO:0000313" key="22">
    <source>
        <dbReference type="Proteomes" id="UP001215503"/>
    </source>
</evidence>
<feature type="binding site" evidence="18">
    <location>
        <position position="320"/>
    </location>
    <ligand>
        <name>UDP-N-acetyl-alpha-D-glucosamine</name>
        <dbReference type="ChEBI" id="CHEBI:57705"/>
    </ligand>
</feature>
<dbReference type="Gene3D" id="3.90.550.10">
    <property type="entry name" value="Spore Coat Polysaccharide Biosynthesis Protein SpsA, Chain A"/>
    <property type="match status" value="1"/>
</dbReference>
<feature type="binding site" evidence="18">
    <location>
        <begin position="10"/>
        <end position="13"/>
    </location>
    <ligand>
        <name>UDP-N-acetyl-alpha-D-glucosamine</name>
        <dbReference type="ChEBI" id="CHEBI:57705"/>
    </ligand>
</feature>
<evidence type="ECO:0000256" key="16">
    <source>
        <dbReference type="ARBA" id="ARBA00048493"/>
    </source>
</evidence>
<comment type="caution">
    <text evidence="21">The sequence shown here is derived from an EMBL/GenBank/DDBJ whole genome shotgun (WGS) entry which is preliminary data.</text>
</comment>
<dbReference type="InterPro" id="IPR001451">
    <property type="entry name" value="Hexapep"/>
</dbReference>
<comment type="catalytic activity">
    <reaction evidence="15 18">
        <text>alpha-D-glucosamine 1-phosphate + acetyl-CoA = N-acetyl-alpha-D-glucosamine 1-phosphate + CoA + H(+)</text>
        <dbReference type="Rhea" id="RHEA:13725"/>
        <dbReference type="ChEBI" id="CHEBI:15378"/>
        <dbReference type="ChEBI" id="CHEBI:57287"/>
        <dbReference type="ChEBI" id="CHEBI:57288"/>
        <dbReference type="ChEBI" id="CHEBI:57776"/>
        <dbReference type="ChEBI" id="CHEBI:58516"/>
        <dbReference type="EC" id="2.3.1.157"/>
    </reaction>
</comment>
<feature type="binding site" evidence="18">
    <location>
        <position position="392"/>
    </location>
    <ligand>
        <name>acetyl-CoA</name>
        <dbReference type="ChEBI" id="CHEBI:57288"/>
    </ligand>
</feature>
<evidence type="ECO:0000256" key="10">
    <source>
        <dbReference type="ARBA" id="ARBA00022960"/>
    </source>
</evidence>
<dbReference type="InterPro" id="IPR038009">
    <property type="entry name" value="GlmU_C_LbH"/>
</dbReference>
<feature type="binding site" evidence="18">
    <location>
        <position position="24"/>
    </location>
    <ligand>
        <name>UDP-N-acetyl-alpha-D-glucosamine</name>
        <dbReference type="ChEBI" id="CHEBI:57705"/>
    </ligand>
</feature>
<feature type="binding site" evidence="18">
    <location>
        <begin position="78"/>
        <end position="79"/>
    </location>
    <ligand>
        <name>UDP-N-acetyl-alpha-D-glucosamine</name>
        <dbReference type="ChEBI" id="CHEBI:57705"/>
    </ligand>
</feature>
<comment type="catalytic activity">
    <reaction evidence="16 18">
        <text>N-acetyl-alpha-D-glucosamine 1-phosphate + UTP + H(+) = UDP-N-acetyl-alpha-D-glucosamine + diphosphate</text>
        <dbReference type="Rhea" id="RHEA:13509"/>
        <dbReference type="ChEBI" id="CHEBI:15378"/>
        <dbReference type="ChEBI" id="CHEBI:33019"/>
        <dbReference type="ChEBI" id="CHEBI:46398"/>
        <dbReference type="ChEBI" id="CHEBI:57705"/>
        <dbReference type="ChEBI" id="CHEBI:57776"/>
        <dbReference type="EC" id="2.7.7.23"/>
    </reaction>
</comment>
<dbReference type="InterPro" id="IPR029044">
    <property type="entry name" value="Nucleotide-diphossugar_trans"/>
</dbReference>
<dbReference type="Pfam" id="PF00132">
    <property type="entry name" value="Hexapep"/>
    <property type="match status" value="1"/>
</dbReference>
<dbReference type="EC" id="2.7.7.23" evidence="18"/>
<evidence type="ECO:0000313" key="21">
    <source>
        <dbReference type="EMBL" id="MDF2094406.1"/>
    </source>
</evidence>
<keyword evidence="12 18" id="KW-0511">Multifunctional enzyme</keyword>
<feature type="binding site" evidence="18">
    <location>
        <position position="231"/>
    </location>
    <ligand>
        <name>Mg(2+)</name>
        <dbReference type="ChEBI" id="CHEBI:18420"/>
    </ligand>
</feature>
<comment type="pathway">
    <text evidence="18">Nucleotide-sugar biosynthesis; UDP-N-acetyl-alpha-D-glucosamine biosynthesis; UDP-N-acetyl-alpha-D-glucosamine from N-acetyl-alpha-D-glucosamine 1-phosphate: step 1/1.</text>
</comment>
<dbReference type="PANTHER" id="PTHR43584:SF3">
    <property type="entry name" value="BIFUNCTIONAL PROTEIN GLMU"/>
    <property type="match status" value="1"/>
</dbReference>
<dbReference type="InterPro" id="IPR011004">
    <property type="entry name" value="Trimer_LpxA-like_sf"/>
</dbReference>
<feature type="binding site" evidence="18">
    <location>
        <begin position="373"/>
        <end position="374"/>
    </location>
    <ligand>
        <name>acetyl-CoA</name>
        <dbReference type="ChEBI" id="CHEBI:57288"/>
    </ligand>
</feature>
<evidence type="ECO:0000256" key="19">
    <source>
        <dbReference type="SAM" id="MobiDB-lite"/>
    </source>
</evidence>
<feature type="binding site" evidence="18">
    <location>
        <position position="106"/>
    </location>
    <ligand>
        <name>Mg(2+)</name>
        <dbReference type="ChEBI" id="CHEBI:18420"/>
    </ligand>
</feature>
<keyword evidence="14 18" id="KW-0961">Cell wall biogenesis/degradation</keyword>